<sequence length="360" mass="41587">MRALKSFRIRLQRKRRVSLPYDIYVEIIDWVYRSTQHCLRVDYRTLRACALVCKVWTSPAQRLLFRIIYPEMLKPALLNALQHNALLGTHVRSIEAFNYGTIDKAFALLALCPSLSALSLCTTGEPSDTIILVERMRGLCLQLKHLDIRVDHLQCALPFVRIWPDLQSLKVYISHPEHDVPDITPPLKTPRRVAVNLTYPETARWLLEAADTSALRELQVSGFDRWDLRFMYALSRTPALENLKSLFLIDGALPPQDVIVCLVRLETLVFALCPAEDVVLPQTLRHVGYHAIPRDVWRPPIRYLLKTLQGLPVLHLVTATTELLTTDLKDLTRACEDMHVDLELYSSYRMHRRMHNVDWI</sequence>
<name>A0ACB8RTV7_9AGAM</name>
<organism evidence="1 2">
    <name type="scientific">Auriscalpium vulgare</name>
    <dbReference type="NCBI Taxonomy" id="40419"/>
    <lineage>
        <taxon>Eukaryota</taxon>
        <taxon>Fungi</taxon>
        <taxon>Dikarya</taxon>
        <taxon>Basidiomycota</taxon>
        <taxon>Agaricomycotina</taxon>
        <taxon>Agaricomycetes</taxon>
        <taxon>Russulales</taxon>
        <taxon>Auriscalpiaceae</taxon>
        <taxon>Auriscalpium</taxon>
    </lineage>
</organism>
<reference evidence="1" key="2">
    <citation type="journal article" date="2022" name="New Phytol.">
        <title>Evolutionary transition to the ectomycorrhizal habit in the genomes of a hyperdiverse lineage of mushroom-forming fungi.</title>
        <authorList>
            <person name="Looney B."/>
            <person name="Miyauchi S."/>
            <person name="Morin E."/>
            <person name="Drula E."/>
            <person name="Courty P.E."/>
            <person name="Kohler A."/>
            <person name="Kuo A."/>
            <person name="LaButti K."/>
            <person name="Pangilinan J."/>
            <person name="Lipzen A."/>
            <person name="Riley R."/>
            <person name="Andreopoulos W."/>
            <person name="He G."/>
            <person name="Johnson J."/>
            <person name="Nolan M."/>
            <person name="Tritt A."/>
            <person name="Barry K.W."/>
            <person name="Grigoriev I.V."/>
            <person name="Nagy L.G."/>
            <person name="Hibbett D."/>
            <person name="Henrissat B."/>
            <person name="Matheny P.B."/>
            <person name="Labbe J."/>
            <person name="Martin F.M."/>
        </authorList>
    </citation>
    <scope>NUCLEOTIDE SEQUENCE</scope>
    <source>
        <strain evidence="1">FP105234-sp</strain>
    </source>
</reference>
<keyword evidence="2" id="KW-1185">Reference proteome</keyword>
<reference evidence="1" key="1">
    <citation type="submission" date="2021-02" db="EMBL/GenBank/DDBJ databases">
        <authorList>
            <consortium name="DOE Joint Genome Institute"/>
            <person name="Ahrendt S."/>
            <person name="Looney B.P."/>
            <person name="Miyauchi S."/>
            <person name="Morin E."/>
            <person name="Drula E."/>
            <person name="Courty P.E."/>
            <person name="Chicoki N."/>
            <person name="Fauchery L."/>
            <person name="Kohler A."/>
            <person name="Kuo A."/>
            <person name="Labutti K."/>
            <person name="Pangilinan J."/>
            <person name="Lipzen A."/>
            <person name="Riley R."/>
            <person name="Andreopoulos W."/>
            <person name="He G."/>
            <person name="Johnson J."/>
            <person name="Barry K.W."/>
            <person name="Grigoriev I.V."/>
            <person name="Nagy L."/>
            <person name="Hibbett D."/>
            <person name="Henrissat B."/>
            <person name="Matheny P.B."/>
            <person name="Labbe J."/>
            <person name="Martin F."/>
        </authorList>
    </citation>
    <scope>NUCLEOTIDE SEQUENCE</scope>
    <source>
        <strain evidence="1">FP105234-sp</strain>
    </source>
</reference>
<proteinExistence type="predicted"/>
<evidence type="ECO:0000313" key="1">
    <source>
        <dbReference type="EMBL" id="KAI0047563.1"/>
    </source>
</evidence>
<accession>A0ACB8RTV7</accession>
<comment type="caution">
    <text evidence="1">The sequence shown here is derived from an EMBL/GenBank/DDBJ whole genome shotgun (WGS) entry which is preliminary data.</text>
</comment>
<evidence type="ECO:0000313" key="2">
    <source>
        <dbReference type="Proteomes" id="UP000814033"/>
    </source>
</evidence>
<dbReference type="EMBL" id="MU275902">
    <property type="protein sequence ID" value="KAI0047563.1"/>
    <property type="molecule type" value="Genomic_DNA"/>
</dbReference>
<dbReference type="Proteomes" id="UP000814033">
    <property type="component" value="Unassembled WGS sequence"/>
</dbReference>
<protein>
    <submittedName>
        <fullName evidence="1">Uncharacterized protein</fullName>
    </submittedName>
</protein>
<gene>
    <name evidence="1" type="ORF">FA95DRAFT_1679004</name>
</gene>